<dbReference type="PROSITE" id="PS00650">
    <property type="entry name" value="G_PROTEIN_RECEP_F2_2"/>
    <property type="match status" value="1"/>
</dbReference>
<keyword evidence="10" id="KW-0297">G-protein coupled receptor</keyword>
<reference evidence="21" key="2">
    <citation type="submission" date="2025-09" db="UniProtKB">
        <authorList>
            <consortium name="Ensembl"/>
        </authorList>
    </citation>
    <scope>IDENTIFICATION</scope>
</reference>
<evidence type="ECO:0000256" key="2">
    <source>
        <dbReference type="ARBA" id="ARBA00007343"/>
    </source>
</evidence>
<evidence type="ECO:0000256" key="3">
    <source>
        <dbReference type="ARBA" id="ARBA00022475"/>
    </source>
</evidence>
<feature type="domain" description="EGF-like" evidence="18">
    <location>
        <begin position="223"/>
        <end position="260"/>
    </location>
</feature>
<dbReference type="GeneTree" id="ENSGT00940000163334"/>
<dbReference type="GO" id="GO:0004930">
    <property type="term" value="F:G protein-coupled receptor activity"/>
    <property type="evidence" value="ECO:0007669"/>
    <property type="project" value="UniProtKB-KW"/>
</dbReference>
<evidence type="ECO:0000256" key="12">
    <source>
        <dbReference type="ARBA" id="ARBA00023157"/>
    </source>
</evidence>
<dbReference type="SMART" id="SM00181">
    <property type="entry name" value="EGF"/>
    <property type="match status" value="7"/>
</dbReference>
<keyword evidence="15" id="KW-0807">Transducer</keyword>
<protein>
    <submittedName>
        <fullName evidence="21">Uncharacterized protein</fullName>
    </submittedName>
</protein>
<feature type="domain" description="GAIN-B" evidence="19">
    <location>
        <begin position="419"/>
        <end position="585"/>
    </location>
</feature>
<dbReference type="PRINTS" id="PR01128">
    <property type="entry name" value="EMR1HORMONER"/>
</dbReference>
<keyword evidence="7" id="KW-0677">Repeat</keyword>
<feature type="transmembrane region" description="Helical" evidence="17">
    <location>
        <begin position="801"/>
        <end position="824"/>
    </location>
</feature>
<dbReference type="PROSITE" id="PS50026">
    <property type="entry name" value="EGF_3"/>
    <property type="match status" value="6"/>
</dbReference>
<evidence type="ECO:0000259" key="19">
    <source>
        <dbReference type="PROSITE" id="PS50221"/>
    </source>
</evidence>
<keyword evidence="14" id="KW-0325">Glycoprotein</keyword>
<dbReference type="PROSITE" id="PS00010">
    <property type="entry name" value="ASX_HYDROXYL"/>
    <property type="match status" value="6"/>
</dbReference>
<feature type="domain" description="G-protein coupled receptors family 2 profile 2" evidence="20">
    <location>
        <begin position="584"/>
        <end position="825"/>
    </location>
</feature>
<comment type="similarity">
    <text evidence="2">Belongs to the G-protein coupled receptor 2 family. Adhesion G-protein coupled receptor (ADGR) subfamily.</text>
</comment>
<dbReference type="InterPro" id="IPR017983">
    <property type="entry name" value="GPCR_2_secretin-like_CS"/>
</dbReference>
<keyword evidence="9 17" id="KW-1133">Transmembrane helix</keyword>
<dbReference type="InterPro" id="IPR000742">
    <property type="entry name" value="EGF"/>
</dbReference>
<keyword evidence="6" id="KW-0732">Signal</keyword>
<dbReference type="SUPFAM" id="SSF57196">
    <property type="entry name" value="EGF/Laminin"/>
    <property type="match status" value="7"/>
</dbReference>
<feature type="domain" description="EGF-like" evidence="18">
    <location>
        <begin position="13"/>
        <end position="52"/>
    </location>
</feature>
<dbReference type="SMART" id="SM00179">
    <property type="entry name" value="EGF_CA"/>
    <property type="match status" value="7"/>
</dbReference>
<keyword evidence="13" id="KW-0675">Receptor</keyword>
<keyword evidence="4 16" id="KW-0245">EGF-like domain</keyword>
<evidence type="ECO:0000256" key="14">
    <source>
        <dbReference type="ARBA" id="ARBA00023180"/>
    </source>
</evidence>
<dbReference type="InterPro" id="IPR049883">
    <property type="entry name" value="NOTCH1_EGF-like"/>
</dbReference>
<evidence type="ECO:0000256" key="9">
    <source>
        <dbReference type="ARBA" id="ARBA00022989"/>
    </source>
</evidence>
<evidence type="ECO:0000259" key="18">
    <source>
        <dbReference type="PROSITE" id="PS50026"/>
    </source>
</evidence>
<feature type="transmembrane region" description="Helical" evidence="17">
    <location>
        <begin position="696"/>
        <end position="716"/>
    </location>
</feature>
<dbReference type="Ensembl" id="ENSCPBT00000002966.1">
    <property type="protein sequence ID" value="ENSCPBP00000002425.1"/>
    <property type="gene ID" value="ENSCPBG00000001880.1"/>
</dbReference>
<organism evidence="21 22">
    <name type="scientific">Chrysemys picta bellii</name>
    <name type="common">Western painted turtle</name>
    <name type="synonym">Emys bellii</name>
    <dbReference type="NCBI Taxonomy" id="8478"/>
    <lineage>
        <taxon>Eukaryota</taxon>
        <taxon>Metazoa</taxon>
        <taxon>Chordata</taxon>
        <taxon>Craniata</taxon>
        <taxon>Vertebrata</taxon>
        <taxon>Euteleostomi</taxon>
        <taxon>Archelosauria</taxon>
        <taxon>Testudinata</taxon>
        <taxon>Testudines</taxon>
        <taxon>Cryptodira</taxon>
        <taxon>Durocryptodira</taxon>
        <taxon>Testudinoidea</taxon>
        <taxon>Emydidae</taxon>
        <taxon>Chrysemys</taxon>
    </lineage>
</organism>
<keyword evidence="22" id="KW-1185">Reference proteome</keyword>
<dbReference type="Gene3D" id="2.60.220.50">
    <property type="match status" value="1"/>
</dbReference>
<dbReference type="Pfam" id="PF07645">
    <property type="entry name" value="EGF_CA"/>
    <property type="match status" value="7"/>
</dbReference>
<dbReference type="CDD" id="cd00054">
    <property type="entry name" value="EGF_CA"/>
    <property type="match status" value="7"/>
</dbReference>
<comment type="caution">
    <text evidence="16">Lacks conserved residue(s) required for the propagation of feature annotation.</text>
</comment>
<evidence type="ECO:0000256" key="11">
    <source>
        <dbReference type="ARBA" id="ARBA00023136"/>
    </source>
</evidence>
<keyword evidence="12" id="KW-1015">Disulfide bond</keyword>
<dbReference type="Pfam" id="PF00002">
    <property type="entry name" value="7tm_2"/>
    <property type="match status" value="1"/>
</dbReference>
<evidence type="ECO:0000256" key="17">
    <source>
        <dbReference type="SAM" id="Phobius"/>
    </source>
</evidence>
<feature type="transmembrane region" description="Helical" evidence="17">
    <location>
        <begin position="620"/>
        <end position="642"/>
    </location>
</feature>
<feature type="transmembrane region" description="Helical" evidence="17">
    <location>
        <begin position="654"/>
        <end position="676"/>
    </location>
</feature>
<dbReference type="FunFam" id="1.20.1070.10:FF:000054">
    <property type="entry name" value="Adhesion G protein-coupled receptor E3"/>
    <property type="match status" value="1"/>
</dbReference>
<evidence type="ECO:0000256" key="10">
    <source>
        <dbReference type="ARBA" id="ARBA00023040"/>
    </source>
</evidence>
<feature type="domain" description="EGF-like" evidence="18">
    <location>
        <begin position="117"/>
        <end position="156"/>
    </location>
</feature>
<comment type="subcellular location">
    <subcellularLocation>
        <location evidence="1">Cell membrane</location>
        <topology evidence="1">Multi-pass membrane protein</topology>
    </subcellularLocation>
</comment>
<dbReference type="SMART" id="SM00303">
    <property type="entry name" value="GPS"/>
    <property type="match status" value="1"/>
</dbReference>
<keyword evidence="8" id="KW-0106">Calcium</keyword>
<accession>A0A8C3F535</accession>
<evidence type="ECO:0000256" key="16">
    <source>
        <dbReference type="PROSITE-ProRule" id="PRU00076"/>
    </source>
</evidence>
<dbReference type="InterPro" id="IPR046338">
    <property type="entry name" value="GAIN_dom_sf"/>
</dbReference>
<feature type="domain" description="EGF-like" evidence="18">
    <location>
        <begin position="162"/>
        <end position="201"/>
    </location>
</feature>
<dbReference type="InterPro" id="IPR017981">
    <property type="entry name" value="GPCR_2-like_7TM"/>
</dbReference>
<dbReference type="InterPro" id="IPR000203">
    <property type="entry name" value="GPS"/>
</dbReference>
<keyword evidence="5 17" id="KW-0812">Transmembrane</keyword>
<evidence type="ECO:0000256" key="13">
    <source>
        <dbReference type="ARBA" id="ARBA00023170"/>
    </source>
</evidence>
<dbReference type="GO" id="GO:0005886">
    <property type="term" value="C:plasma membrane"/>
    <property type="evidence" value="ECO:0007669"/>
    <property type="project" value="UniProtKB-SubCell"/>
</dbReference>
<dbReference type="Proteomes" id="UP000694380">
    <property type="component" value="Unplaced"/>
</dbReference>
<keyword evidence="11 17" id="KW-0472">Membrane</keyword>
<feature type="transmembrane region" description="Helical" evidence="17">
    <location>
        <begin position="586"/>
        <end position="608"/>
    </location>
</feature>
<dbReference type="GO" id="GO:0007189">
    <property type="term" value="P:adenylate cyclase-activating G protein-coupled receptor signaling pathway"/>
    <property type="evidence" value="ECO:0007669"/>
    <property type="project" value="TreeGrafter"/>
</dbReference>
<dbReference type="Pfam" id="PF01825">
    <property type="entry name" value="GPS"/>
    <property type="match status" value="1"/>
</dbReference>
<evidence type="ECO:0000256" key="1">
    <source>
        <dbReference type="ARBA" id="ARBA00004651"/>
    </source>
</evidence>
<dbReference type="PRINTS" id="PR00249">
    <property type="entry name" value="GPCRSECRETIN"/>
</dbReference>
<evidence type="ECO:0000256" key="15">
    <source>
        <dbReference type="ARBA" id="ARBA00023224"/>
    </source>
</evidence>
<dbReference type="PROSITE" id="PS50261">
    <property type="entry name" value="G_PROTEIN_RECEP_F2_4"/>
    <property type="match status" value="1"/>
</dbReference>
<feature type="domain" description="EGF-like" evidence="18">
    <location>
        <begin position="65"/>
        <end position="104"/>
    </location>
</feature>
<dbReference type="InterPro" id="IPR057244">
    <property type="entry name" value="GAIN_B"/>
</dbReference>
<dbReference type="InterPro" id="IPR001881">
    <property type="entry name" value="EGF-like_Ca-bd_dom"/>
</dbReference>
<dbReference type="GO" id="GO:0007166">
    <property type="term" value="P:cell surface receptor signaling pathway"/>
    <property type="evidence" value="ECO:0007669"/>
    <property type="project" value="InterPro"/>
</dbReference>
<dbReference type="OMA" id="PCHENAY"/>
<feature type="domain" description="EGF-like" evidence="18">
    <location>
        <begin position="266"/>
        <end position="305"/>
    </location>
</feature>
<dbReference type="InterPro" id="IPR000832">
    <property type="entry name" value="GPCR_2_secretin-like"/>
</dbReference>
<evidence type="ECO:0000256" key="8">
    <source>
        <dbReference type="ARBA" id="ARBA00022837"/>
    </source>
</evidence>
<dbReference type="AlphaFoldDB" id="A0A8C3F535"/>
<evidence type="ECO:0000259" key="20">
    <source>
        <dbReference type="PROSITE" id="PS50261"/>
    </source>
</evidence>
<dbReference type="Gene3D" id="2.10.25.10">
    <property type="entry name" value="Laminin"/>
    <property type="match status" value="7"/>
</dbReference>
<dbReference type="PANTHER" id="PTHR12011">
    <property type="entry name" value="ADHESION G-PROTEIN COUPLED RECEPTOR"/>
    <property type="match status" value="1"/>
</dbReference>
<evidence type="ECO:0000256" key="5">
    <source>
        <dbReference type="ARBA" id="ARBA00022692"/>
    </source>
</evidence>
<dbReference type="InterPro" id="IPR001740">
    <property type="entry name" value="GPCR_2_EMR1-like_rcpt"/>
</dbReference>
<evidence type="ECO:0000256" key="7">
    <source>
        <dbReference type="ARBA" id="ARBA00022737"/>
    </source>
</evidence>
<dbReference type="PROSITE" id="PS01187">
    <property type="entry name" value="EGF_CA"/>
    <property type="match status" value="2"/>
</dbReference>
<sequence length="875" mass="94265">ARTVQNIPSCVADIDECQGPSPPDCGPHTICTNVAGSYYCTCIDGYKSSSGKATFTHASGDTCQDIDECQGPSPADCGPHANCANVPGNYSCSCIDGYEPNSGKANFRHSISSCAADIDECQGPSPADCGPHANCTNVPGSYYCTCIDGYESSSGKGPGRLDIDECQGPSPADCGPHAKCINLPGNYYCSCIDGYDSVQGLGHLIQERLSGRTVQSVPSCVADIDECQGPADCGPHANCTNVPGNYSCTCIDGYETVQSVPSCVADIDECQGPNPADCGPHAKCTNVPGNYSCTCIDGYEPSSGKANFTHASENTCQGELSSGSTYCGPHAKCTNVPGNYSCSCIDGYESSTGKTNFTHASENTCQGELSPYPHLLRPPPSHTQMLNASDSFNSVLNSTSLWDEGGEGEVVTAVTLVLETMELSTLAIALQSPEKTTQNMMTPSMGEGGRVALRATCHEIRGYTLCPKSTGSLGAAAFISYSNLDSIISARRPKPWSCRWPWVCYRLVITETTFRGPVRMRMILLCFQAKKEDEESFCVYWKVVAGSGSWSQDGCTAVDTNSTHTTCSCDHLSSFAVLTESYPLSIITYMGLTLSLLCLFLAILTFLLCRSIRNISTSLLLQLCLCLFLADLLFLIPCPWALCLPQVACAVIAGLLHYLFLACFSWMFLEGLHLFLTVRNLKVMNYTSASLFKKRFMYPFGYGFPALVVAISAAVNPDGYGTSKHCWLSLDRGFRWSFLGPVCAIILVDPPDPIALHRVIVTGSLHLPLTRLLTFKAIAQLFVLGCTWSLGLLQVGPAATVMAYLFTIVNSLQGAFIFLVHCLLNRQVREEYRRWIKGFQTLSTKYQMSDLSMSAVPTTSTKTVRGPLLCSNTCL</sequence>
<evidence type="ECO:0000256" key="4">
    <source>
        <dbReference type="ARBA" id="ARBA00022536"/>
    </source>
</evidence>
<name>A0A8C3F535_CHRPI</name>
<evidence type="ECO:0000313" key="22">
    <source>
        <dbReference type="Proteomes" id="UP000694380"/>
    </source>
</evidence>
<dbReference type="FunFam" id="2.10.25.10:FF:000038">
    <property type="entry name" value="Fibrillin 2"/>
    <property type="match status" value="5"/>
</dbReference>
<reference evidence="21" key="1">
    <citation type="submission" date="2025-08" db="UniProtKB">
        <authorList>
            <consortium name="Ensembl"/>
        </authorList>
    </citation>
    <scope>IDENTIFICATION</scope>
</reference>
<dbReference type="GO" id="GO:0005509">
    <property type="term" value="F:calcium ion binding"/>
    <property type="evidence" value="ECO:0007669"/>
    <property type="project" value="InterPro"/>
</dbReference>
<dbReference type="PROSITE" id="PS50221">
    <property type="entry name" value="GAIN_B"/>
    <property type="match status" value="1"/>
</dbReference>
<dbReference type="PANTHER" id="PTHR12011:SF433">
    <property type="entry name" value="ADHESION G PROTEIN-COUPLED RECEPTOR E1-LIKE-RELATED"/>
    <property type="match status" value="1"/>
</dbReference>
<dbReference type="InterPro" id="IPR018097">
    <property type="entry name" value="EGF_Ca-bd_CS"/>
</dbReference>
<proteinExistence type="inferred from homology"/>
<keyword evidence="3" id="KW-1003">Cell membrane</keyword>
<dbReference type="InterPro" id="IPR000152">
    <property type="entry name" value="EGF-type_Asp/Asn_hydroxyl_site"/>
</dbReference>
<evidence type="ECO:0000256" key="6">
    <source>
        <dbReference type="ARBA" id="ARBA00022729"/>
    </source>
</evidence>
<dbReference type="Gene3D" id="1.20.1070.10">
    <property type="entry name" value="Rhodopsin 7-helix transmembrane proteins"/>
    <property type="match status" value="1"/>
</dbReference>
<evidence type="ECO:0000313" key="21">
    <source>
        <dbReference type="Ensembl" id="ENSCPBP00000002425.1"/>
    </source>
</evidence>